<evidence type="ECO:0000256" key="1">
    <source>
        <dbReference type="SAM" id="Coils"/>
    </source>
</evidence>
<evidence type="ECO:0000313" key="2">
    <source>
        <dbReference type="EMBL" id="OIQ80936.1"/>
    </source>
</evidence>
<dbReference type="Gene3D" id="2.20.200.10">
    <property type="entry name" value="Outer membrane efflux proteins (OEP)"/>
    <property type="match status" value="1"/>
</dbReference>
<dbReference type="PANTHER" id="PTHR30203:SF33">
    <property type="entry name" value="BLR4455 PROTEIN"/>
    <property type="match status" value="1"/>
</dbReference>
<accession>A0A1J5QBZ5</accession>
<comment type="caution">
    <text evidence="2">The sequence shown here is derived from an EMBL/GenBank/DDBJ whole genome shotgun (WGS) entry which is preliminary data.</text>
</comment>
<dbReference type="SUPFAM" id="SSF56954">
    <property type="entry name" value="Outer membrane efflux proteins (OEP)"/>
    <property type="match status" value="1"/>
</dbReference>
<name>A0A1J5QBZ5_9ZZZZ</name>
<organism evidence="2">
    <name type="scientific">mine drainage metagenome</name>
    <dbReference type="NCBI Taxonomy" id="410659"/>
    <lineage>
        <taxon>unclassified sequences</taxon>
        <taxon>metagenomes</taxon>
        <taxon>ecological metagenomes</taxon>
    </lineage>
</organism>
<dbReference type="InterPro" id="IPR010131">
    <property type="entry name" value="MdtP/NodT-like"/>
</dbReference>
<dbReference type="GO" id="GO:0015562">
    <property type="term" value="F:efflux transmembrane transporter activity"/>
    <property type="evidence" value="ECO:0007669"/>
    <property type="project" value="InterPro"/>
</dbReference>
<proteinExistence type="predicted"/>
<keyword evidence="1" id="KW-0175">Coiled coil</keyword>
<dbReference type="GO" id="GO:0016020">
    <property type="term" value="C:membrane"/>
    <property type="evidence" value="ECO:0007669"/>
    <property type="project" value="InterPro"/>
</dbReference>
<protein>
    <submittedName>
        <fullName evidence="2">Outer membrane protein OprM</fullName>
    </submittedName>
</protein>
<dbReference type="PANTHER" id="PTHR30203">
    <property type="entry name" value="OUTER MEMBRANE CATION EFFLUX PROTEIN"/>
    <property type="match status" value="1"/>
</dbReference>
<sequence>MMSAKRYWIVAAIGVSLLGGCSLAPEYHVPTVNVQTDAWKDEPWHVAKPADNLPHGDWWTVYGDQTLNELESRIEKANPSLAAALASYDQATAYTNQLRAGLYPTVDAGANLTRNRQSDTRPLRGANLPDTYSANTVGIGANYELDVWGRVRNLVAAGQAAAQASAADLESVRLSLHVQLADSYVRLRGVDARAKLLDDTVSAYSRALTLTQNRHDGGIASGLDVARAETQLRTVRAQAAELASERAQYEHAIASLVGEPAMSFSLPVIANDLAVPEIPIGMPSALLQRRPDIAAAERRTAAANATIGVARAAYYPDLSIGAAIGYQSTVLGSLLAAPSTFWTLGPGMIFNLFDAGLRDAQVAQARAALEQTGSEYRATVLAAFQQVEDDLSRLKFDHEGELEQDAAVKSATKTLTLAFNRYREGAVNYLEVVTAQAAALAAQNSALELHTRQVRTSVDLIRALGGGWDSTQDKLSQAQ</sequence>
<dbReference type="NCBIfam" id="TIGR01845">
    <property type="entry name" value="outer_NodT"/>
    <property type="match status" value="1"/>
</dbReference>
<feature type="coiled-coil region" evidence="1">
    <location>
        <begin position="225"/>
        <end position="252"/>
    </location>
</feature>
<dbReference type="Gene3D" id="1.20.1600.10">
    <property type="entry name" value="Outer membrane efflux proteins (OEP)"/>
    <property type="match status" value="1"/>
</dbReference>
<gene>
    <name evidence="2" type="primary">oprM_35</name>
    <name evidence="2" type="ORF">GALL_373010</name>
</gene>
<dbReference type="EMBL" id="MLJW01000991">
    <property type="protein sequence ID" value="OIQ80936.1"/>
    <property type="molecule type" value="Genomic_DNA"/>
</dbReference>
<dbReference type="AlphaFoldDB" id="A0A1J5QBZ5"/>
<dbReference type="PROSITE" id="PS51257">
    <property type="entry name" value="PROKAR_LIPOPROTEIN"/>
    <property type="match status" value="1"/>
</dbReference>
<reference evidence="2" key="1">
    <citation type="submission" date="2016-10" db="EMBL/GenBank/DDBJ databases">
        <title>Sequence of Gallionella enrichment culture.</title>
        <authorList>
            <person name="Poehlein A."/>
            <person name="Muehling M."/>
            <person name="Daniel R."/>
        </authorList>
    </citation>
    <scope>NUCLEOTIDE SEQUENCE</scope>
</reference>
<dbReference type="Pfam" id="PF02321">
    <property type="entry name" value="OEP"/>
    <property type="match status" value="2"/>
</dbReference>
<dbReference type="InterPro" id="IPR003423">
    <property type="entry name" value="OMP_efflux"/>
</dbReference>